<evidence type="ECO:0000313" key="19">
    <source>
        <dbReference type="Proteomes" id="UP000260812"/>
    </source>
</evidence>
<dbReference type="Pfam" id="PF17753">
    <property type="entry name" value="Ig_mannosidase"/>
    <property type="match status" value="1"/>
</dbReference>
<dbReference type="InterPro" id="IPR006103">
    <property type="entry name" value="Glyco_hydro_2_cat"/>
</dbReference>
<comment type="similarity">
    <text evidence="3">Belongs to the glycosyl hydrolase 2 family.</text>
</comment>
<keyword evidence="8" id="KW-0378">Hydrolase</keyword>
<dbReference type="EMBL" id="QVLU01000004">
    <property type="protein sequence ID" value="RGE73073.1"/>
    <property type="molecule type" value="Genomic_DNA"/>
</dbReference>
<dbReference type="Gene3D" id="2.60.120.260">
    <property type="entry name" value="Galactose-binding domain-like"/>
    <property type="match status" value="1"/>
</dbReference>
<dbReference type="InterPro" id="IPR013783">
    <property type="entry name" value="Ig-like_fold"/>
</dbReference>
<evidence type="ECO:0000256" key="4">
    <source>
        <dbReference type="ARBA" id="ARBA00011245"/>
    </source>
</evidence>
<gene>
    <name evidence="18" type="ORF">DWY69_06210</name>
    <name evidence="17" type="ORF">DXC51_02030</name>
</gene>
<evidence type="ECO:0000256" key="11">
    <source>
        <dbReference type="ARBA" id="ARBA00023295"/>
    </source>
</evidence>
<evidence type="ECO:0000259" key="16">
    <source>
        <dbReference type="Pfam" id="PF22666"/>
    </source>
</evidence>
<dbReference type="Proteomes" id="UP000260812">
    <property type="component" value="Unassembled WGS sequence"/>
</dbReference>
<keyword evidence="10" id="KW-0325">Glycoprotein</keyword>
<dbReference type="GO" id="GO:0006516">
    <property type="term" value="P:glycoprotein catabolic process"/>
    <property type="evidence" value="ECO:0007669"/>
    <property type="project" value="TreeGrafter"/>
</dbReference>
<keyword evidence="11" id="KW-0326">Glycosidase</keyword>
<evidence type="ECO:0000256" key="3">
    <source>
        <dbReference type="ARBA" id="ARBA00007401"/>
    </source>
</evidence>
<evidence type="ECO:0000313" key="20">
    <source>
        <dbReference type="Proteomes" id="UP000261166"/>
    </source>
</evidence>
<dbReference type="InterPro" id="IPR050887">
    <property type="entry name" value="Beta-mannosidase_GH2"/>
</dbReference>
<comment type="caution">
    <text evidence="17">The sequence shown here is derived from an EMBL/GenBank/DDBJ whole genome shotgun (WGS) entry which is preliminary data.</text>
</comment>
<dbReference type="Proteomes" id="UP000261166">
    <property type="component" value="Unassembled WGS sequence"/>
</dbReference>
<dbReference type="Gene3D" id="2.60.40.10">
    <property type="entry name" value="Immunoglobulins"/>
    <property type="match status" value="2"/>
</dbReference>
<dbReference type="EMBL" id="QVLV01000001">
    <property type="protein sequence ID" value="RGE65125.1"/>
    <property type="molecule type" value="Genomic_DNA"/>
</dbReference>
<dbReference type="Pfam" id="PF22666">
    <property type="entry name" value="Glyco_hydro_2_N2"/>
    <property type="match status" value="1"/>
</dbReference>
<dbReference type="SUPFAM" id="SSF49785">
    <property type="entry name" value="Galactose-binding domain-like"/>
    <property type="match status" value="1"/>
</dbReference>
<feature type="domain" description="Glycoside hydrolase family 2 immunoglobulin-like beta-sandwich" evidence="13">
    <location>
        <begin position="255"/>
        <end position="321"/>
    </location>
</feature>
<dbReference type="InterPro" id="IPR054593">
    <property type="entry name" value="Beta-mannosidase-like_N2"/>
</dbReference>
<dbReference type="PANTHER" id="PTHR43730">
    <property type="entry name" value="BETA-MANNOSIDASE"/>
    <property type="match status" value="1"/>
</dbReference>
<dbReference type="InterPro" id="IPR017853">
    <property type="entry name" value="GH"/>
</dbReference>
<sequence length="849" mass="99072">MKKKTVNNFKLFMYEPFELLSEKEVMQIKENYDDPEKGYMIPHMPMQVHEVLIYHKVIVDPGITGSGKESTWISEKDWVYAAQVFCNEPIADNETWKLHIDGIDTLADIYWNGKRIAQNEDVFLPIEADISEIVNNANFLIIHVHSSHNKLKQIEIPDRYLGKEMPKQAMLRVFFRGYDDYLGYPPYLTRVGVYDDIWLEHGEQGIHFVDISVQTLRKIGTESQDIKESVLGRVCVNTEFLSDLAAECNLFLSCGLYDDNKCIASREISVKSLNAEIILEVENPKLWNVIHKGAPFLYQLKITLKSGEGMIDEVRKKIGFRCLEKKGDMDFVINGLPLKLWGANMAPLDNKTGCYQKERAEKIVKMAVEGNMNCLRIWGGGDRLPDSFYDMCDEAGILLWQDFFHDYSMYPEEARFRELCRKEAEYQVRRLRHHPSVLLWCGSNESIMCRDFSNPGRECIGYGIYEEDYRQICKKWDPQRYYHLSSPSGGSYANDPLEGDTHSYTSTWFVPGGEYPVFLTENMRSFPPAYHSMERMVGKEKLWPPFYTGQMIKGNIFPWPETWRPFTSADSWKKISEVEQFYDGNDPESMIYRFQGSVGRYMTKCVGRYRRGRKYEERKDNIRRCKGHLWWKINTSAPHIYSGLLDYYMEPSLPYFALKRAYQPFQLFFSIDDYIGLWAVNDTIKEIRGNVFIKLFNIKKNYPIAFTKTSFSVMPDQSLFIMDLNQFQQFPMNESILYAVAVDEGGNILTEIIDFADIERHMEFPDCKLSLSWENEMLVIETDSFARNIVLQAEEKGDYFGWEFSDNYFDLLPGEIKKVKIKGNHKMGRIHAKAYYSTQETVTILEPFT</sequence>
<dbReference type="AlphaFoldDB" id="A0A3E3IDH0"/>
<dbReference type="SUPFAM" id="SSF51445">
    <property type="entry name" value="(Trans)glycosidases"/>
    <property type="match status" value="1"/>
</dbReference>
<evidence type="ECO:0000256" key="10">
    <source>
        <dbReference type="ARBA" id="ARBA00023180"/>
    </source>
</evidence>
<feature type="domain" description="Beta-mannosidase Ig-fold" evidence="15">
    <location>
        <begin position="777"/>
        <end position="823"/>
    </location>
</feature>
<dbReference type="InterPro" id="IPR008979">
    <property type="entry name" value="Galactose-bd-like_sf"/>
</dbReference>
<comment type="catalytic activity">
    <reaction evidence="1">
        <text>Hydrolysis of terminal, non-reducing beta-D-mannose residues in beta-D-mannosides.</text>
        <dbReference type="EC" id="3.2.1.25"/>
    </reaction>
</comment>
<feature type="domain" description="Beta-mannosidase-like galactose-binding" evidence="16">
    <location>
        <begin position="43"/>
        <end position="159"/>
    </location>
</feature>
<evidence type="ECO:0000259" key="14">
    <source>
        <dbReference type="Pfam" id="PF02836"/>
    </source>
</evidence>
<evidence type="ECO:0000256" key="2">
    <source>
        <dbReference type="ARBA" id="ARBA00003150"/>
    </source>
</evidence>
<dbReference type="InterPro" id="IPR041625">
    <property type="entry name" value="Beta-mannosidase_Ig"/>
</dbReference>
<keyword evidence="9" id="KW-1015">Disulfide bond</keyword>
<evidence type="ECO:0000313" key="17">
    <source>
        <dbReference type="EMBL" id="RGE65125.1"/>
    </source>
</evidence>
<dbReference type="InterPro" id="IPR036156">
    <property type="entry name" value="Beta-gal/glucu_dom_sf"/>
</dbReference>
<evidence type="ECO:0000313" key="18">
    <source>
        <dbReference type="EMBL" id="RGE73073.1"/>
    </source>
</evidence>
<evidence type="ECO:0000259" key="15">
    <source>
        <dbReference type="Pfam" id="PF17753"/>
    </source>
</evidence>
<name>A0A3E3IDH0_9FIRM</name>
<evidence type="ECO:0000256" key="7">
    <source>
        <dbReference type="ARBA" id="ARBA00022729"/>
    </source>
</evidence>
<dbReference type="OrthoDB" id="9801077at2"/>
<dbReference type="EC" id="3.2.1.25" evidence="5"/>
<comment type="function">
    <text evidence="2">Exoglycosidase that cleaves the single beta-linked mannose residue from the non-reducing end of all N-linked glycoprotein oligosaccharides.</text>
</comment>
<dbReference type="PANTHER" id="PTHR43730:SF1">
    <property type="entry name" value="BETA-MANNOSIDASE"/>
    <property type="match status" value="1"/>
</dbReference>
<dbReference type="GO" id="GO:0005975">
    <property type="term" value="P:carbohydrate metabolic process"/>
    <property type="evidence" value="ECO:0007669"/>
    <property type="project" value="InterPro"/>
</dbReference>
<dbReference type="GeneID" id="97985691"/>
<dbReference type="RefSeq" id="WP_025488251.1">
    <property type="nucleotide sequence ID" value="NZ_QVLU01000004.1"/>
</dbReference>
<evidence type="ECO:0000259" key="13">
    <source>
        <dbReference type="Pfam" id="PF00703"/>
    </source>
</evidence>
<dbReference type="Pfam" id="PF00703">
    <property type="entry name" value="Glyco_hydro_2"/>
    <property type="match status" value="1"/>
</dbReference>
<dbReference type="Pfam" id="PF02836">
    <property type="entry name" value="Glyco_hydro_2_C"/>
    <property type="match status" value="1"/>
</dbReference>
<dbReference type="InterPro" id="IPR006102">
    <property type="entry name" value="Ig-like_GH2"/>
</dbReference>
<keyword evidence="19" id="KW-1185">Reference proteome</keyword>
<evidence type="ECO:0000256" key="5">
    <source>
        <dbReference type="ARBA" id="ARBA00012754"/>
    </source>
</evidence>
<proteinExistence type="inferred from homology"/>
<dbReference type="SUPFAM" id="SSF49303">
    <property type="entry name" value="beta-Galactosidase/glucuronidase domain"/>
    <property type="match status" value="2"/>
</dbReference>
<organism evidence="17 19">
    <name type="scientific">Eisenbergiella massiliensis</name>
    <dbReference type="NCBI Taxonomy" id="1720294"/>
    <lineage>
        <taxon>Bacteria</taxon>
        <taxon>Bacillati</taxon>
        <taxon>Bacillota</taxon>
        <taxon>Clostridia</taxon>
        <taxon>Lachnospirales</taxon>
        <taxon>Lachnospiraceae</taxon>
        <taxon>Eisenbergiella</taxon>
    </lineage>
</organism>
<evidence type="ECO:0000256" key="9">
    <source>
        <dbReference type="ARBA" id="ARBA00023157"/>
    </source>
</evidence>
<dbReference type="GO" id="GO:0004567">
    <property type="term" value="F:beta-mannosidase activity"/>
    <property type="evidence" value="ECO:0007669"/>
    <property type="project" value="UniProtKB-EC"/>
</dbReference>
<accession>A0A3E3IDH0</accession>
<keyword evidence="7" id="KW-0732">Signal</keyword>
<evidence type="ECO:0000256" key="12">
    <source>
        <dbReference type="ARBA" id="ARBA00032581"/>
    </source>
</evidence>
<comment type="subunit">
    <text evidence="4">Monomer.</text>
</comment>
<reference evidence="17 20" key="1">
    <citation type="submission" date="2018-08" db="EMBL/GenBank/DDBJ databases">
        <title>A genome reference for cultivated species of the human gut microbiota.</title>
        <authorList>
            <person name="Zou Y."/>
            <person name="Xue W."/>
            <person name="Luo G."/>
        </authorList>
    </citation>
    <scope>NUCLEOTIDE SEQUENCE [LARGE SCALE GENOMIC DNA]</scope>
    <source>
        <strain evidence="18 20">AF26-4BH</strain>
        <strain evidence="17">TF05-5AC</strain>
    </source>
</reference>
<evidence type="ECO:0000256" key="8">
    <source>
        <dbReference type="ARBA" id="ARBA00022801"/>
    </source>
</evidence>
<feature type="domain" description="Glycoside hydrolase family 2 catalytic" evidence="14">
    <location>
        <begin position="331"/>
        <end position="485"/>
    </location>
</feature>
<evidence type="ECO:0000256" key="1">
    <source>
        <dbReference type="ARBA" id="ARBA00000829"/>
    </source>
</evidence>
<dbReference type="Gene3D" id="3.20.20.80">
    <property type="entry name" value="Glycosidases"/>
    <property type="match status" value="1"/>
</dbReference>
<protein>
    <recommendedName>
        <fullName evidence="6">Beta-mannosidase</fullName>
        <ecNumber evidence="5">3.2.1.25</ecNumber>
    </recommendedName>
    <alternativeName>
        <fullName evidence="12">Lysosomal beta A mannosidase</fullName>
    </alternativeName>
</protein>
<evidence type="ECO:0000256" key="6">
    <source>
        <dbReference type="ARBA" id="ARBA00015707"/>
    </source>
</evidence>